<evidence type="ECO:0000256" key="4">
    <source>
        <dbReference type="ARBA" id="ARBA00022777"/>
    </source>
</evidence>
<keyword evidence="2 9" id="KW-0808">Transferase</keyword>
<evidence type="ECO:0000313" key="9">
    <source>
        <dbReference type="EMBL" id="CUS05098.2"/>
    </source>
</evidence>
<feature type="compositionally biased region" description="Pro residues" evidence="6">
    <location>
        <begin position="551"/>
        <end position="566"/>
    </location>
</feature>
<dbReference type="KEGG" id="pbf:CFX0092_A3220"/>
<dbReference type="PROSITE" id="PS50011">
    <property type="entry name" value="PROTEIN_KINASE_DOM"/>
    <property type="match status" value="1"/>
</dbReference>
<dbReference type="Pfam" id="PF00069">
    <property type="entry name" value="Pkinase"/>
    <property type="match status" value="1"/>
</dbReference>
<dbReference type="InterPro" id="IPR011009">
    <property type="entry name" value="Kinase-like_dom_sf"/>
</dbReference>
<dbReference type="Gene3D" id="1.10.510.10">
    <property type="entry name" value="Transferase(Phosphotransferase) domain 1"/>
    <property type="match status" value="1"/>
</dbReference>
<organism evidence="9 10">
    <name type="scientific">Candidatus Promineifilum breve</name>
    <dbReference type="NCBI Taxonomy" id="1806508"/>
    <lineage>
        <taxon>Bacteria</taxon>
        <taxon>Bacillati</taxon>
        <taxon>Chloroflexota</taxon>
        <taxon>Ardenticatenia</taxon>
        <taxon>Candidatus Promineifilales</taxon>
        <taxon>Candidatus Promineifilaceae</taxon>
        <taxon>Candidatus Promineifilum</taxon>
    </lineage>
</organism>
<feature type="region of interest" description="Disordered" evidence="6">
    <location>
        <begin position="360"/>
        <end position="408"/>
    </location>
</feature>
<evidence type="ECO:0000313" key="10">
    <source>
        <dbReference type="Proteomes" id="UP000215027"/>
    </source>
</evidence>
<gene>
    <name evidence="9" type="ORF">CFX0092_A3220</name>
</gene>
<proteinExistence type="predicted"/>
<evidence type="ECO:0000256" key="7">
    <source>
        <dbReference type="SAM" id="Phobius"/>
    </source>
</evidence>
<reference evidence="9" key="1">
    <citation type="submission" date="2016-01" db="EMBL/GenBank/DDBJ databases">
        <authorList>
            <person name="Mcilroy J.S."/>
            <person name="Karst M S."/>
            <person name="Albertsen M."/>
        </authorList>
    </citation>
    <scope>NUCLEOTIDE SEQUENCE</scope>
    <source>
        <strain evidence="9">Cfx-K</strain>
    </source>
</reference>
<keyword evidence="7" id="KW-0472">Membrane</keyword>
<dbReference type="OrthoDB" id="7433551at2"/>
<evidence type="ECO:0000256" key="3">
    <source>
        <dbReference type="ARBA" id="ARBA00022741"/>
    </source>
</evidence>
<dbReference type="SMART" id="SM00220">
    <property type="entry name" value="S_TKc"/>
    <property type="match status" value="1"/>
</dbReference>
<dbReference type="GO" id="GO:0004674">
    <property type="term" value="F:protein serine/threonine kinase activity"/>
    <property type="evidence" value="ECO:0007669"/>
    <property type="project" value="UniProtKB-EC"/>
</dbReference>
<dbReference type="PANTHER" id="PTHR43289:SF6">
    <property type="entry name" value="SERINE_THREONINE-PROTEIN KINASE NEKL-3"/>
    <property type="match status" value="1"/>
</dbReference>
<dbReference type="RefSeq" id="WP_095044347.1">
    <property type="nucleotide sequence ID" value="NZ_LN890655.1"/>
</dbReference>
<keyword evidence="7" id="KW-1133">Transmembrane helix</keyword>
<keyword evidence="7" id="KW-0812">Transmembrane</keyword>
<keyword evidence="4 9" id="KW-0418">Kinase</keyword>
<feature type="compositionally biased region" description="Low complexity" evidence="6">
    <location>
        <begin position="380"/>
        <end position="390"/>
    </location>
</feature>
<feature type="transmembrane region" description="Helical" evidence="7">
    <location>
        <begin position="306"/>
        <end position="324"/>
    </location>
</feature>
<dbReference type="Gene3D" id="2.30.30.40">
    <property type="entry name" value="SH3 Domains"/>
    <property type="match status" value="1"/>
</dbReference>
<keyword evidence="3" id="KW-0547">Nucleotide-binding</keyword>
<dbReference type="Gene3D" id="3.30.200.20">
    <property type="entry name" value="Phosphorylase Kinase, domain 1"/>
    <property type="match status" value="1"/>
</dbReference>
<feature type="domain" description="Protein kinase" evidence="8">
    <location>
        <begin position="14"/>
        <end position="282"/>
    </location>
</feature>
<dbReference type="SUPFAM" id="SSF56112">
    <property type="entry name" value="Protein kinase-like (PK-like)"/>
    <property type="match status" value="1"/>
</dbReference>
<dbReference type="Pfam" id="PF08239">
    <property type="entry name" value="SH3_3"/>
    <property type="match status" value="1"/>
</dbReference>
<sequence>MAVASLFEDLLDQYKIEQLIAAKRYTDLFQAYDVDDDRLVRLDVVHAGLAEDSAFAGQFISRARALAQVRHSNIAPILHVGKTTGGAPYVTQAAIDGSPLSHRLEQLAQRTTPVNSIYALKLIRQLADALLLAERLEIFHYDLQPDNVLLKNVTRPTDDSVVLIDLFIPAERPTRTAAPEDTPNAAYLSPEQRAGRAVTAPSHVYSLGAMLYRLLAGHLPGGSVSMGDTVINRTFGRATALERDRGDLSPATYALIDRALRKDPRGRFPTIEAFVVALDDALAAEEVRLGSAAGNRAPADARPRPWIFALLVLALLLAVGAVAARNLVDRAPTAGPAATPTAGQTLVAVVASLTPAATDEPTAIPATTNADEAAPAVQDTTVPEPTVASPSPTPTPTPTAPPTSALPTATLEQPLVRVIFNLVNLRRGPGVGFATMGSVAGGELLEVVARNDDEADLWYLVVTADQRVGWIAEEVVQVTSVEALQDVPVAATIPPAPIILPTATVTPTPTVIAPFTVVPTIDPDDDNGGGEGGGTSEPPPPPTAEPTDIPGEPPTLTPPPLPTVES</sequence>
<keyword evidence="10" id="KW-1185">Reference proteome</keyword>
<dbReference type="InterPro" id="IPR003646">
    <property type="entry name" value="SH3-like_bac-type"/>
</dbReference>
<evidence type="ECO:0000256" key="1">
    <source>
        <dbReference type="ARBA" id="ARBA00012513"/>
    </source>
</evidence>
<protein>
    <recommendedName>
        <fullName evidence="1">non-specific serine/threonine protein kinase</fullName>
        <ecNumber evidence="1">2.7.11.1</ecNumber>
    </recommendedName>
</protein>
<accession>A0A160T720</accession>
<dbReference type="EMBL" id="LN890655">
    <property type="protein sequence ID" value="CUS05098.2"/>
    <property type="molecule type" value="Genomic_DNA"/>
</dbReference>
<dbReference type="CDD" id="cd14014">
    <property type="entry name" value="STKc_PknB_like"/>
    <property type="match status" value="1"/>
</dbReference>
<feature type="region of interest" description="Disordered" evidence="6">
    <location>
        <begin position="517"/>
        <end position="566"/>
    </location>
</feature>
<keyword evidence="5" id="KW-0067">ATP-binding</keyword>
<evidence type="ECO:0000256" key="2">
    <source>
        <dbReference type="ARBA" id="ARBA00022679"/>
    </source>
</evidence>
<dbReference type="PANTHER" id="PTHR43289">
    <property type="entry name" value="MITOGEN-ACTIVATED PROTEIN KINASE KINASE KINASE 20-RELATED"/>
    <property type="match status" value="1"/>
</dbReference>
<evidence type="ECO:0000259" key="8">
    <source>
        <dbReference type="PROSITE" id="PS50011"/>
    </source>
</evidence>
<dbReference type="AlphaFoldDB" id="A0A160T720"/>
<name>A0A160T720_9CHLR</name>
<evidence type="ECO:0000256" key="6">
    <source>
        <dbReference type="SAM" id="MobiDB-lite"/>
    </source>
</evidence>
<dbReference type="GO" id="GO:0005524">
    <property type="term" value="F:ATP binding"/>
    <property type="evidence" value="ECO:0007669"/>
    <property type="project" value="UniProtKB-KW"/>
</dbReference>
<evidence type="ECO:0000256" key="5">
    <source>
        <dbReference type="ARBA" id="ARBA00022840"/>
    </source>
</evidence>
<dbReference type="InterPro" id="IPR000719">
    <property type="entry name" value="Prot_kinase_dom"/>
</dbReference>
<dbReference type="Proteomes" id="UP000215027">
    <property type="component" value="Chromosome I"/>
</dbReference>
<dbReference type="EC" id="2.7.11.1" evidence="1"/>
<feature type="compositionally biased region" description="Pro residues" evidence="6">
    <location>
        <begin position="391"/>
        <end position="401"/>
    </location>
</feature>